<dbReference type="PANTHER" id="PTHR22847:SF637">
    <property type="entry name" value="WD REPEAT DOMAIN 5B"/>
    <property type="match status" value="1"/>
</dbReference>
<evidence type="ECO:0000313" key="5">
    <source>
        <dbReference type="Proteomes" id="UP000663828"/>
    </source>
</evidence>
<comment type="caution">
    <text evidence="4">The sequence shown here is derived from an EMBL/GenBank/DDBJ whole genome shotgun (WGS) entry which is preliminary data.</text>
</comment>
<evidence type="ECO:0000256" key="3">
    <source>
        <dbReference type="PROSITE-ProRule" id="PRU00221"/>
    </source>
</evidence>
<feature type="repeat" description="WD" evidence="3">
    <location>
        <begin position="13"/>
        <end position="46"/>
    </location>
</feature>
<dbReference type="EMBL" id="CAJNOR010002830">
    <property type="protein sequence ID" value="CAF1345981.1"/>
    <property type="molecule type" value="Genomic_DNA"/>
</dbReference>
<dbReference type="SUPFAM" id="SSF50978">
    <property type="entry name" value="WD40 repeat-like"/>
    <property type="match status" value="1"/>
</dbReference>
<dbReference type="InterPro" id="IPR019775">
    <property type="entry name" value="WD40_repeat_CS"/>
</dbReference>
<dbReference type="InterPro" id="IPR015943">
    <property type="entry name" value="WD40/YVTN_repeat-like_dom_sf"/>
</dbReference>
<keyword evidence="2" id="KW-0677">Repeat</keyword>
<dbReference type="Proteomes" id="UP000663828">
    <property type="component" value="Unassembled WGS sequence"/>
</dbReference>
<dbReference type="Pfam" id="PF00400">
    <property type="entry name" value="WD40"/>
    <property type="match status" value="1"/>
</dbReference>
<dbReference type="InterPro" id="IPR036322">
    <property type="entry name" value="WD40_repeat_dom_sf"/>
</dbReference>
<organism evidence="4 5">
    <name type="scientific">Adineta ricciae</name>
    <name type="common">Rotifer</name>
    <dbReference type="NCBI Taxonomy" id="249248"/>
    <lineage>
        <taxon>Eukaryota</taxon>
        <taxon>Metazoa</taxon>
        <taxon>Spiralia</taxon>
        <taxon>Gnathifera</taxon>
        <taxon>Rotifera</taxon>
        <taxon>Eurotatoria</taxon>
        <taxon>Bdelloidea</taxon>
        <taxon>Adinetida</taxon>
        <taxon>Adinetidae</taxon>
        <taxon>Adineta</taxon>
    </lineage>
</organism>
<feature type="non-terminal residue" evidence="4">
    <location>
        <position position="1"/>
    </location>
</feature>
<dbReference type="Gene3D" id="2.130.10.10">
    <property type="entry name" value="YVTN repeat-like/Quinoprotein amine dehydrogenase"/>
    <property type="match status" value="1"/>
</dbReference>
<name>A0A815H3X8_ADIRI</name>
<dbReference type="GO" id="GO:1990234">
    <property type="term" value="C:transferase complex"/>
    <property type="evidence" value="ECO:0007669"/>
    <property type="project" value="UniProtKB-ARBA"/>
</dbReference>
<accession>A0A815H3X8</accession>
<dbReference type="PROSITE" id="PS00678">
    <property type="entry name" value="WD_REPEATS_1"/>
    <property type="match status" value="1"/>
</dbReference>
<evidence type="ECO:0000313" key="4">
    <source>
        <dbReference type="EMBL" id="CAF1345981.1"/>
    </source>
</evidence>
<dbReference type="SMART" id="SM00320">
    <property type="entry name" value="WD40"/>
    <property type="match status" value="1"/>
</dbReference>
<evidence type="ECO:0000256" key="2">
    <source>
        <dbReference type="ARBA" id="ARBA00022737"/>
    </source>
</evidence>
<reference evidence="4" key="1">
    <citation type="submission" date="2021-02" db="EMBL/GenBank/DDBJ databases">
        <authorList>
            <person name="Nowell W R."/>
        </authorList>
    </citation>
    <scope>NUCLEOTIDE SEQUENCE</scope>
</reference>
<keyword evidence="5" id="KW-1185">Reference proteome</keyword>
<sequence length="46" mass="5250">VWDIRTGVRLCTLKNHTDGVTCLSFNDYMIVSGSFDGSVKLWNFRP</sequence>
<proteinExistence type="predicted"/>
<dbReference type="PANTHER" id="PTHR22847">
    <property type="entry name" value="WD40 REPEAT PROTEIN"/>
    <property type="match status" value="1"/>
</dbReference>
<dbReference type="AlphaFoldDB" id="A0A815H3X8"/>
<dbReference type="PROSITE" id="PS50294">
    <property type="entry name" value="WD_REPEATS_REGION"/>
    <property type="match status" value="1"/>
</dbReference>
<dbReference type="GO" id="GO:0005634">
    <property type="term" value="C:nucleus"/>
    <property type="evidence" value="ECO:0007669"/>
    <property type="project" value="TreeGrafter"/>
</dbReference>
<evidence type="ECO:0000256" key="1">
    <source>
        <dbReference type="ARBA" id="ARBA00022574"/>
    </source>
</evidence>
<gene>
    <name evidence="4" type="ORF">XAT740_LOCUS31218</name>
</gene>
<keyword evidence="1 3" id="KW-0853">WD repeat</keyword>
<protein>
    <submittedName>
        <fullName evidence="4">Uncharacterized protein</fullName>
    </submittedName>
</protein>
<dbReference type="InterPro" id="IPR001680">
    <property type="entry name" value="WD40_rpt"/>
</dbReference>
<dbReference type="PROSITE" id="PS50082">
    <property type="entry name" value="WD_REPEATS_2"/>
    <property type="match status" value="1"/>
</dbReference>